<evidence type="ECO:0000313" key="2">
    <source>
        <dbReference type="EMBL" id="RDW79961.1"/>
    </source>
</evidence>
<reference evidence="2 3" key="1">
    <citation type="journal article" date="2018" name="IMA Fungus">
        <title>IMA Genome-F 9: Draft genome sequence of Annulohypoxylon stygium, Aspergillus mulundensis, Berkeleyomyces basicola (syn. Thielaviopsis basicola), Ceratocystis smalleyi, two Cercospora beticola strains, Coleophoma cylindrospora, Fusarium fracticaudum, Phialophora cf. hyalina, and Morchella septimelata.</title>
        <authorList>
            <person name="Wingfield B.D."/>
            <person name="Bills G.F."/>
            <person name="Dong Y."/>
            <person name="Huang W."/>
            <person name="Nel W.J."/>
            <person name="Swalarsk-Parry B.S."/>
            <person name="Vaghefi N."/>
            <person name="Wilken P.M."/>
            <person name="An Z."/>
            <person name="de Beer Z.W."/>
            <person name="De Vos L."/>
            <person name="Chen L."/>
            <person name="Duong T.A."/>
            <person name="Gao Y."/>
            <person name="Hammerbacher A."/>
            <person name="Kikkert J.R."/>
            <person name="Li Y."/>
            <person name="Li H."/>
            <person name="Li K."/>
            <person name="Li Q."/>
            <person name="Liu X."/>
            <person name="Ma X."/>
            <person name="Naidoo K."/>
            <person name="Pethybridge S.J."/>
            <person name="Sun J."/>
            <person name="Steenkamp E.T."/>
            <person name="van der Nest M.A."/>
            <person name="van Wyk S."/>
            <person name="Wingfield M.J."/>
            <person name="Xiong C."/>
            <person name="Yue Q."/>
            <person name="Zhang X."/>
        </authorList>
    </citation>
    <scope>NUCLEOTIDE SEQUENCE [LARGE SCALE GENOMIC DNA]</scope>
    <source>
        <strain evidence="2 3">BP6252</strain>
    </source>
</reference>
<comment type="caution">
    <text evidence="2">The sequence shown here is derived from an EMBL/GenBank/DDBJ whole genome shotgun (WGS) entry which is preliminary data.</text>
</comment>
<dbReference type="EMBL" id="PDLM01000004">
    <property type="protein sequence ID" value="RDW79961.1"/>
    <property type="molecule type" value="Genomic_DNA"/>
</dbReference>
<keyword evidence="3" id="KW-1185">Reference proteome</keyword>
<dbReference type="STRING" id="1849047.A0A3D8S1J9"/>
<dbReference type="Pfam" id="PF06985">
    <property type="entry name" value="HET"/>
    <property type="match status" value="1"/>
</dbReference>
<dbReference type="AlphaFoldDB" id="A0A3D8S1J9"/>
<dbReference type="PANTHER" id="PTHR39596">
    <property type="match status" value="1"/>
</dbReference>
<dbReference type="PANTHER" id="PTHR39596:SF2">
    <property type="entry name" value="HET DOMAIN PROTEIN (AFU_ORTHOLOGUE AFUA_1G17550)-RELATED"/>
    <property type="match status" value="1"/>
</dbReference>
<evidence type="ECO:0000259" key="1">
    <source>
        <dbReference type="Pfam" id="PF06985"/>
    </source>
</evidence>
<protein>
    <recommendedName>
        <fullName evidence="1">Heterokaryon incompatibility domain-containing protein</fullName>
    </recommendedName>
</protein>
<dbReference type="Proteomes" id="UP000256645">
    <property type="component" value="Unassembled WGS sequence"/>
</dbReference>
<accession>A0A3D8S1J9</accession>
<dbReference type="OrthoDB" id="2426273at2759"/>
<sequence>MESLLLPHEPTSPVPKTPYVCEERYDGLPFLTYPVRQGRTATGKAWFDLMDYLRAERMRPTPLPELESFVQTWLLFGLIFEFLDLNKHEEGLGESVRAVEQLSLNKSACDDIVSTLYERIVVYEDDKSYVRIDEDALQYIMDTARLRFPGPEDARKARFEHLHQCLIMAHPVLSILPKEFNHSVRFSIAALADLLTETVNFRIIELKINLQPLGRYWSRGFYSEEIKSSMRASGWCPSDIARAETTFTSLQILHMLRFMDKMLPKRDHSSCTDVVCKLYQINMAPGSYVVGHHESDCSCELLVIDSSILTKILYRGDSFPLLRFSGDVSNLSAEIVESTADTPYIAVSHVWADGLGNPEANALHRCKIQHVEDLIKSIDASDPSAVQPYLWLDTLCCPAEDGRGKEKAIEKLRLVYKNARHVLVLDSSLTSYNSSQLHAPEILARIFTSGWVRRLWTLQEGALNKSLYFQFADKAVSLESLRIEMDSHQLYNTNIRYRCFRKDVINQYARLHLFFNNAEYQHLGTPLAVLEQVLQYRGVSVATDEPLCIATLLSLDLPTILAVKKKTDRMQKLWELIDTMSNGLPAQLIFSEEIKINADGWRWAPASFLAYQDAIKTPQGRPVRWLGEQQRGKITPRGFQVTYPGYRIKVGAYSDGKPSYPWPDLAQIPEAYMDFRDSTTGAWYRAGDMGYAKIQRKWETDDERIEYNKLKLFPLHDLARSNEAVIVTRKPLDSSPSNPHPVVEGIFATIQPSSDPGTIAVKTKYYLLLTPLHEEGYIYDVVERVALELRASPLTDEHLRIWEAGNEDEIKESKKAVREAMKVLMKKVIDVDERFRAAVLMHFGNEFLEDIWIKIQDWFRDDINGAPLPNDQVWVVD</sequence>
<gene>
    <name evidence="2" type="ORF">BP6252_04599</name>
</gene>
<evidence type="ECO:0000313" key="3">
    <source>
        <dbReference type="Proteomes" id="UP000256645"/>
    </source>
</evidence>
<name>A0A3D8S1J9_9HELO</name>
<organism evidence="2 3">
    <name type="scientific">Coleophoma cylindrospora</name>
    <dbReference type="NCBI Taxonomy" id="1849047"/>
    <lineage>
        <taxon>Eukaryota</taxon>
        <taxon>Fungi</taxon>
        <taxon>Dikarya</taxon>
        <taxon>Ascomycota</taxon>
        <taxon>Pezizomycotina</taxon>
        <taxon>Leotiomycetes</taxon>
        <taxon>Helotiales</taxon>
        <taxon>Dermateaceae</taxon>
        <taxon>Coleophoma</taxon>
    </lineage>
</organism>
<proteinExistence type="predicted"/>
<feature type="domain" description="Heterokaryon incompatibility" evidence="1">
    <location>
        <begin position="344"/>
        <end position="430"/>
    </location>
</feature>
<dbReference type="InterPro" id="IPR010730">
    <property type="entry name" value="HET"/>
</dbReference>